<accession>A0AAE1X238</accession>
<organism evidence="1 2">
    <name type="scientific">Sesamum angolense</name>
    <dbReference type="NCBI Taxonomy" id="2727404"/>
    <lineage>
        <taxon>Eukaryota</taxon>
        <taxon>Viridiplantae</taxon>
        <taxon>Streptophyta</taxon>
        <taxon>Embryophyta</taxon>
        <taxon>Tracheophyta</taxon>
        <taxon>Spermatophyta</taxon>
        <taxon>Magnoliopsida</taxon>
        <taxon>eudicotyledons</taxon>
        <taxon>Gunneridae</taxon>
        <taxon>Pentapetalae</taxon>
        <taxon>asterids</taxon>
        <taxon>lamiids</taxon>
        <taxon>Lamiales</taxon>
        <taxon>Pedaliaceae</taxon>
        <taxon>Sesamum</taxon>
    </lineage>
</organism>
<protein>
    <submittedName>
        <fullName evidence="1">Uncharacterized protein</fullName>
    </submittedName>
</protein>
<reference evidence="1" key="2">
    <citation type="journal article" date="2024" name="Plant">
        <title>Genomic evolution and insights into agronomic trait innovations of Sesamum species.</title>
        <authorList>
            <person name="Miao H."/>
            <person name="Wang L."/>
            <person name="Qu L."/>
            <person name="Liu H."/>
            <person name="Sun Y."/>
            <person name="Le M."/>
            <person name="Wang Q."/>
            <person name="Wei S."/>
            <person name="Zheng Y."/>
            <person name="Lin W."/>
            <person name="Duan Y."/>
            <person name="Cao H."/>
            <person name="Xiong S."/>
            <person name="Wang X."/>
            <person name="Wei L."/>
            <person name="Li C."/>
            <person name="Ma Q."/>
            <person name="Ju M."/>
            <person name="Zhao R."/>
            <person name="Li G."/>
            <person name="Mu C."/>
            <person name="Tian Q."/>
            <person name="Mei H."/>
            <person name="Zhang T."/>
            <person name="Gao T."/>
            <person name="Zhang H."/>
        </authorList>
    </citation>
    <scope>NUCLEOTIDE SEQUENCE</scope>
    <source>
        <strain evidence="1">K16</strain>
    </source>
</reference>
<gene>
    <name evidence="1" type="ORF">Sango_1063600</name>
</gene>
<keyword evidence="2" id="KW-1185">Reference proteome</keyword>
<sequence length="258" mass="27565">MEAHGGGHGDQCASRAHCRLAGLGACPDPRSSPLGCGGGCHSGDFALTVPYFWEVGGTTSDYAYCTSPTIASGGCPTSFQGGGESLTFARGDDGFTTWTGTLGRRLWLVLGIICTTRGDDAKRKSIQMDTQGKVVKSMNSKIAISKFSSSNIKSVGVTKRSMSKNLKESSQLSPLTEYVEKNLPSPSYATKGTIRNKIEGSSKSSLTYSKPYSLRIDNLKMPIGTYGDHLVKQFVLSLKGNAFDKYTDLKVGSIDGWE</sequence>
<evidence type="ECO:0000313" key="1">
    <source>
        <dbReference type="EMBL" id="KAK4403229.1"/>
    </source>
</evidence>
<proteinExistence type="predicted"/>
<comment type="caution">
    <text evidence="1">The sequence shown here is derived from an EMBL/GenBank/DDBJ whole genome shotgun (WGS) entry which is preliminary data.</text>
</comment>
<reference evidence="1" key="1">
    <citation type="submission" date="2020-06" db="EMBL/GenBank/DDBJ databases">
        <authorList>
            <person name="Li T."/>
            <person name="Hu X."/>
            <person name="Zhang T."/>
            <person name="Song X."/>
            <person name="Zhang H."/>
            <person name="Dai N."/>
            <person name="Sheng W."/>
            <person name="Hou X."/>
            <person name="Wei L."/>
        </authorList>
    </citation>
    <scope>NUCLEOTIDE SEQUENCE</scope>
    <source>
        <strain evidence="1">K16</strain>
        <tissue evidence="1">Leaf</tissue>
    </source>
</reference>
<name>A0AAE1X238_9LAMI</name>
<dbReference type="AlphaFoldDB" id="A0AAE1X238"/>
<dbReference type="EMBL" id="JACGWL010000005">
    <property type="protein sequence ID" value="KAK4403229.1"/>
    <property type="molecule type" value="Genomic_DNA"/>
</dbReference>
<dbReference type="Proteomes" id="UP001289374">
    <property type="component" value="Unassembled WGS sequence"/>
</dbReference>
<evidence type="ECO:0000313" key="2">
    <source>
        <dbReference type="Proteomes" id="UP001289374"/>
    </source>
</evidence>